<comment type="caution">
    <text evidence="1">The sequence shown here is derived from an EMBL/GenBank/DDBJ whole genome shotgun (WGS) entry which is preliminary data.</text>
</comment>
<evidence type="ECO:0000313" key="2">
    <source>
        <dbReference type="Proteomes" id="UP000054843"/>
    </source>
</evidence>
<keyword evidence="2" id="KW-1185">Reference proteome</keyword>
<gene>
    <name evidence="1" type="ORF">T10_12159</name>
</gene>
<evidence type="ECO:0000313" key="1">
    <source>
        <dbReference type="EMBL" id="KRZ64155.1"/>
    </source>
</evidence>
<name>A0A0V1LXN3_9BILA</name>
<proteinExistence type="predicted"/>
<dbReference type="AlphaFoldDB" id="A0A0V1LXN3"/>
<sequence>MKQFVKALDKNRTCFQYLYTHTMTQVEEEAWVAFTNVVSGFLGKRRTQNMDD</sequence>
<dbReference type="Proteomes" id="UP000054843">
    <property type="component" value="Unassembled WGS sequence"/>
</dbReference>
<organism evidence="1 2">
    <name type="scientific">Trichinella papuae</name>
    <dbReference type="NCBI Taxonomy" id="268474"/>
    <lineage>
        <taxon>Eukaryota</taxon>
        <taxon>Metazoa</taxon>
        <taxon>Ecdysozoa</taxon>
        <taxon>Nematoda</taxon>
        <taxon>Enoplea</taxon>
        <taxon>Dorylaimia</taxon>
        <taxon>Trichinellida</taxon>
        <taxon>Trichinellidae</taxon>
        <taxon>Trichinella</taxon>
    </lineage>
</organism>
<protein>
    <submittedName>
        <fullName evidence="1">Uncharacterized protein</fullName>
    </submittedName>
</protein>
<accession>A0A0V1LXN3</accession>
<reference evidence="1 2" key="1">
    <citation type="submission" date="2015-01" db="EMBL/GenBank/DDBJ databases">
        <title>Evolution of Trichinella species and genotypes.</title>
        <authorList>
            <person name="Korhonen P.K."/>
            <person name="Edoardo P."/>
            <person name="Giuseppe L.R."/>
            <person name="Gasser R.B."/>
        </authorList>
    </citation>
    <scope>NUCLEOTIDE SEQUENCE [LARGE SCALE GENOMIC DNA]</scope>
    <source>
        <strain evidence="1">ISS1980</strain>
    </source>
</reference>
<dbReference type="EMBL" id="JYDO01001418">
    <property type="protein sequence ID" value="KRZ64155.1"/>
    <property type="molecule type" value="Genomic_DNA"/>
</dbReference>